<gene>
    <name evidence="1" type="ORF">LCGC14_0023880</name>
</gene>
<name>A0A0F9W3H9_9ZZZZ</name>
<reference evidence="1" key="1">
    <citation type="journal article" date="2015" name="Nature">
        <title>Complex archaea that bridge the gap between prokaryotes and eukaryotes.</title>
        <authorList>
            <person name="Spang A."/>
            <person name="Saw J.H."/>
            <person name="Jorgensen S.L."/>
            <person name="Zaremba-Niedzwiedzka K."/>
            <person name="Martijn J."/>
            <person name="Lind A.E."/>
            <person name="van Eijk R."/>
            <person name="Schleper C."/>
            <person name="Guy L."/>
            <person name="Ettema T.J."/>
        </authorList>
    </citation>
    <scope>NUCLEOTIDE SEQUENCE</scope>
</reference>
<proteinExistence type="predicted"/>
<protein>
    <submittedName>
        <fullName evidence="1">Uncharacterized protein</fullName>
    </submittedName>
</protein>
<dbReference type="EMBL" id="LAZR01000004">
    <property type="protein sequence ID" value="KKO10905.1"/>
    <property type="molecule type" value="Genomic_DNA"/>
</dbReference>
<accession>A0A0F9W3H9</accession>
<comment type="caution">
    <text evidence="1">The sequence shown here is derived from an EMBL/GenBank/DDBJ whole genome shotgun (WGS) entry which is preliminary data.</text>
</comment>
<organism evidence="1">
    <name type="scientific">marine sediment metagenome</name>
    <dbReference type="NCBI Taxonomy" id="412755"/>
    <lineage>
        <taxon>unclassified sequences</taxon>
        <taxon>metagenomes</taxon>
        <taxon>ecological metagenomes</taxon>
    </lineage>
</organism>
<dbReference type="AlphaFoldDB" id="A0A0F9W3H9"/>
<sequence length="135" mass="15254">MIIRRVGHRYFDSESRVTLDCWFPRDNEIAARSCLSQKYGLIQSDSVEINIGNLSDAPTTTEEAYLRLHLLSECVVGPNELNLEGIFSLLTNVAWTSAGPVLRLHSQMVAWCPRVLYPANRACCFGAIANPERWR</sequence>
<dbReference type="Gene3D" id="3.30.70.2010">
    <property type="match status" value="1"/>
</dbReference>
<evidence type="ECO:0000313" key="1">
    <source>
        <dbReference type="EMBL" id="KKO10905.1"/>
    </source>
</evidence>